<name>A0ABU1JW80_9PROT</name>
<evidence type="ECO:0008006" key="4">
    <source>
        <dbReference type="Google" id="ProtNLM"/>
    </source>
</evidence>
<evidence type="ECO:0000313" key="3">
    <source>
        <dbReference type="Proteomes" id="UP001262410"/>
    </source>
</evidence>
<protein>
    <recommendedName>
        <fullName evidence="4">Type II secretion system protein GspC N-terminal domain-containing protein</fullName>
    </recommendedName>
</protein>
<gene>
    <name evidence="2" type="ORF">E9232_004797</name>
</gene>
<reference evidence="2 3" key="1">
    <citation type="submission" date="2023-07" db="EMBL/GenBank/DDBJ databases">
        <title>Sorghum-associated microbial communities from plants grown in Nebraska, USA.</title>
        <authorList>
            <person name="Schachtman D."/>
        </authorList>
    </citation>
    <scope>NUCLEOTIDE SEQUENCE [LARGE SCALE GENOMIC DNA]</scope>
    <source>
        <strain evidence="2 3">584</strain>
    </source>
</reference>
<accession>A0ABU1JW80</accession>
<sequence>MAWHPLTRLLVALGPLVIAGSYLLTPEDPSAVPAVVRAGNAQAALPPEGGAAPPAPALVAAPDLASLTETVERPLFSTSRRPPQPLPEPEPTVEAPVATPAPPPPSMTLQGIMLAGDRSAALLRRDDTGETVTLHEGDNLAGWQVERIAAGSVTLSGPDGAAELPLFPPAP</sequence>
<organism evidence="2 3">
    <name type="scientific">Inquilinus ginsengisoli</name>
    <dbReference type="NCBI Taxonomy" id="363840"/>
    <lineage>
        <taxon>Bacteria</taxon>
        <taxon>Pseudomonadati</taxon>
        <taxon>Pseudomonadota</taxon>
        <taxon>Alphaproteobacteria</taxon>
        <taxon>Rhodospirillales</taxon>
        <taxon>Rhodospirillaceae</taxon>
        <taxon>Inquilinus</taxon>
    </lineage>
</organism>
<evidence type="ECO:0000313" key="2">
    <source>
        <dbReference type="EMBL" id="MDR6292259.1"/>
    </source>
</evidence>
<dbReference type="Proteomes" id="UP001262410">
    <property type="component" value="Unassembled WGS sequence"/>
</dbReference>
<feature type="region of interest" description="Disordered" evidence="1">
    <location>
        <begin position="71"/>
        <end position="106"/>
    </location>
</feature>
<proteinExistence type="predicted"/>
<dbReference type="RefSeq" id="WP_309798208.1">
    <property type="nucleotide sequence ID" value="NZ_JAVDPW010000008.1"/>
</dbReference>
<dbReference type="EMBL" id="JAVDPW010000008">
    <property type="protein sequence ID" value="MDR6292259.1"/>
    <property type="molecule type" value="Genomic_DNA"/>
</dbReference>
<comment type="caution">
    <text evidence="2">The sequence shown here is derived from an EMBL/GenBank/DDBJ whole genome shotgun (WGS) entry which is preliminary data.</text>
</comment>
<evidence type="ECO:0000256" key="1">
    <source>
        <dbReference type="SAM" id="MobiDB-lite"/>
    </source>
</evidence>
<keyword evidence="3" id="KW-1185">Reference proteome</keyword>